<sequence>MPELNGMKCTIDMGQNNESLQEYSTTYGNQKVDCLICVPYNDQHFSVHLTTTAFVASGLAAFVYIDGKYQANRNCTGLIVPDAPNSCSGHEVDFRFRQREEVDGSGKFLIGREWSFKALALAPNDTVPHVSRTYIENLGVIEVVVLRCIADNSLQPKRATDFGQDEEKRHRVRQDQVLQADAHQKESSDSSKREEGKATVPRPASVKTATPTPSEFLGFGSLLDGASDVPEDPDAGKTAYKATSADSIPYESYVKQRAQRQSSKTSVAGTWEPVEQKVMKPYWATWKSTSKGYGHIDDDHMSSALADSQKKQFTPKDPYVSPAYEQPQVQAAFATSRGLHVQATTGRGARYIYPRAKPKYIDSMDSPFAVFTFHYRSRQFFESSQAATSRVRASSDVHAAPSKRSTPSKHLAPSRYSAPSKHSIPSKRSLTANERNKEYMKQLDSSQPNERRVEGEKAEAAAKDEPRKGSVAGSKAGSRRDKVAENQHFFNPISKAKKGSANESKIGSAKWGPEPSGWGTGESQAHDAGKASGEQITGWNKDLSGGPKLNDHWNSDQNPGKDGREQVTGWVKDLTGASKPNDSWNNDQGIGKAGHSNVAW</sequence>
<dbReference type="InParanoid" id="A0A2K1QU33"/>
<comment type="caution">
    <text evidence="3">The sequence shown here is derived from an EMBL/GenBank/DDBJ whole genome shotgun (WGS) entry which is preliminary data.</text>
</comment>
<protein>
    <submittedName>
        <fullName evidence="3">Ataxin-2</fullName>
    </submittedName>
</protein>
<keyword evidence="4" id="KW-1185">Reference proteome</keyword>
<evidence type="ECO:0000313" key="3">
    <source>
        <dbReference type="EMBL" id="PNS18519.1"/>
    </source>
</evidence>
<accession>A0A2K1QU33</accession>
<dbReference type="EMBL" id="NKHZ01000039">
    <property type="protein sequence ID" value="PNS18519.1"/>
    <property type="molecule type" value="Genomic_DNA"/>
</dbReference>
<dbReference type="STRING" id="2082308.A0A2K1QU33"/>
<feature type="region of interest" description="Disordered" evidence="1">
    <location>
        <begin position="384"/>
        <end position="600"/>
    </location>
</feature>
<feature type="region of interest" description="Disordered" evidence="1">
    <location>
        <begin position="160"/>
        <end position="242"/>
    </location>
</feature>
<evidence type="ECO:0000259" key="2">
    <source>
        <dbReference type="Pfam" id="PF25534"/>
    </source>
</evidence>
<feature type="compositionally biased region" description="Basic and acidic residues" evidence="1">
    <location>
        <begin position="182"/>
        <end position="197"/>
    </location>
</feature>
<feature type="compositionally biased region" description="Basic and acidic residues" evidence="1">
    <location>
        <begin position="449"/>
        <end position="468"/>
    </location>
</feature>
<feature type="compositionally biased region" description="Polar residues" evidence="1">
    <location>
        <begin position="578"/>
        <end position="588"/>
    </location>
</feature>
<proteinExistence type="predicted"/>
<gene>
    <name evidence="3" type="ORF">CAC42_5058</name>
</gene>
<dbReference type="OrthoDB" id="5423516at2759"/>
<dbReference type="Pfam" id="PF25534">
    <property type="entry name" value="DUF7918"/>
    <property type="match status" value="1"/>
</dbReference>
<feature type="domain" description="DUF7918" evidence="2">
    <location>
        <begin position="16"/>
        <end position="157"/>
    </location>
</feature>
<reference evidence="3 4" key="1">
    <citation type="submission" date="2017-06" db="EMBL/GenBank/DDBJ databases">
        <title>Draft genome sequence of a variant of Elsinoe murrayae.</title>
        <authorList>
            <person name="Cheng Q."/>
        </authorList>
    </citation>
    <scope>NUCLEOTIDE SEQUENCE [LARGE SCALE GENOMIC DNA]</scope>
    <source>
        <strain evidence="3 4">CQ-2017a</strain>
    </source>
</reference>
<evidence type="ECO:0000256" key="1">
    <source>
        <dbReference type="SAM" id="MobiDB-lite"/>
    </source>
</evidence>
<feature type="compositionally biased region" description="Basic and acidic residues" evidence="1">
    <location>
        <begin position="549"/>
        <end position="565"/>
    </location>
</feature>
<dbReference type="AlphaFoldDB" id="A0A2K1QU33"/>
<dbReference type="Proteomes" id="UP000243797">
    <property type="component" value="Unassembled WGS sequence"/>
</dbReference>
<dbReference type="InterPro" id="IPR057678">
    <property type="entry name" value="DUF7918"/>
</dbReference>
<name>A0A2K1QU33_9PEZI</name>
<organism evidence="3 4">
    <name type="scientific">Sphaceloma murrayae</name>
    <dbReference type="NCBI Taxonomy" id="2082308"/>
    <lineage>
        <taxon>Eukaryota</taxon>
        <taxon>Fungi</taxon>
        <taxon>Dikarya</taxon>
        <taxon>Ascomycota</taxon>
        <taxon>Pezizomycotina</taxon>
        <taxon>Dothideomycetes</taxon>
        <taxon>Dothideomycetidae</taxon>
        <taxon>Myriangiales</taxon>
        <taxon>Elsinoaceae</taxon>
        <taxon>Sphaceloma</taxon>
    </lineage>
</organism>
<evidence type="ECO:0000313" key="4">
    <source>
        <dbReference type="Proteomes" id="UP000243797"/>
    </source>
</evidence>